<sequence length="662" mass="72975">MIQTTIQTTTRATSSVVLKPRRVLSSFPSSSLPRSLCSRTTKNGNGCLSLRFSPNNKRRALVSSAISSSSESSEGREEDEDRKYDFIQEISDENLLTTSLNRAITDEDYELAAKLSKRLQVVQNLNGGRDAREILLDWRMLGVAEWMAARAEALGFRFPTGIQRKATSAFLDGDRLIVMSAQTGTGKTLAYLVPTMDQMDFVGRKMLQILVVVPTRELVVQTTMLAYKLTGGSISRGVPGDRGNMFNYSGPQGLIVKGVFEQRHVLDPDPELSTAEIVIGTPEELAELKRQGVVEVDLASHIICDEADALFENHKEAMRELLKPSPFVPVMETRQICLVGVSIANDSFLKDVQEVVPFYEPTIIQTQAIDYEGQGLEERKKDIEKDVEEVLEGLAKLGGRGEEGGSTSLGEAATRSSNNNVGSKNNSVGGNKRLPPNIRHRVLYSEPGRKLVTLCRQIRADAIAAGEDKPPPRTLVFVKDTPAAEIVAGPLRKALWGAHTLVTLLPEGREALRVVEDFDKGKASIMVCTAQVSRGLDLRNVAHVYSLDVPNAKEYVHRAGRCGRVGAVDPGVVTSIVSDEEKESYENVVDELQIKSEEIETIEVEKMGRGTDDEEEALSQLQRLLDDNFYLLDTKQLNIASLEKALAIEPEVLDYDNEDEED</sequence>
<organism evidence="9 10">
    <name type="scientific">Bathycoccus prasinos</name>
    <dbReference type="NCBI Taxonomy" id="41875"/>
    <lineage>
        <taxon>Eukaryota</taxon>
        <taxon>Viridiplantae</taxon>
        <taxon>Chlorophyta</taxon>
        <taxon>Mamiellophyceae</taxon>
        <taxon>Mamiellales</taxon>
        <taxon>Bathycoccaceae</taxon>
        <taxon>Bathycoccus</taxon>
    </lineage>
</organism>
<dbReference type="PROSITE" id="PS51194">
    <property type="entry name" value="HELICASE_CTER"/>
    <property type="match status" value="1"/>
</dbReference>
<dbReference type="PROSITE" id="PS51192">
    <property type="entry name" value="HELICASE_ATP_BIND_1"/>
    <property type="match status" value="1"/>
</dbReference>
<dbReference type="STRING" id="41875.K8F249"/>
<dbReference type="InterPro" id="IPR014001">
    <property type="entry name" value="Helicase_ATP-bd"/>
</dbReference>
<evidence type="ECO:0000313" key="9">
    <source>
        <dbReference type="EMBL" id="CCO66142.1"/>
    </source>
</evidence>
<dbReference type="KEGG" id="bpg:Bathy07g02220"/>
<dbReference type="PANTHER" id="PTHR24031">
    <property type="entry name" value="RNA HELICASE"/>
    <property type="match status" value="1"/>
</dbReference>
<feature type="domain" description="Helicase C-terminal" evidence="8">
    <location>
        <begin position="457"/>
        <end position="610"/>
    </location>
</feature>
<keyword evidence="5 9" id="KW-0347">Helicase</keyword>
<evidence type="ECO:0000259" key="7">
    <source>
        <dbReference type="PROSITE" id="PS51192"/>
    </source>
</evidence>
<keyword evidence="2 5" id="KW-0378">Hydrolase</keyword>
<accession>K8F249</accession>
<keyword evidence="3 5" id="KW-0067">ATP-binding</keyword>
<comment type="function">
    <text evidence="5">RNA helicase.</text>
</comment>
<feature type="compositionally biased region" description="Low complexity" evidence="6">
    <location>
        <begin position="63"/>
        <end position="72"/>
    </location>
</feature>
<dbReference type="SUPFAM" id="SSF52540">
    <property type="entry name" value="P-loop containing nucleoside triphosphate hydrolases"/>
    <property type="match status" value="1"/>
</dbReference>
<comment type="catalytic activity">
    <reaction evidence="5">
        <text>ATP + H2O = ADP + phosphate + H(+)</text>
        <dbReference type="Rhea" id="RHEA:13065"/>
        <dbReference type="ChEBI" id="CHEBI:15377"/>
        <dbReference type="ChEBI" id="CHEBI:15378"/>
        <dbReference type="ChEBI" id="CHEBI:30616"/>
        <dbReference type="ChEBI" id="CHEBI:43474"/>
        <dbReference type="ChEBI" id="CHEBI:456216"/>
        <dbReference type="EC" id="3.6.4.13"/>
    </reaction>
</comment>
<evidence type="ECO:0000256" key="1">
    <source>
        <dbReference type="ARBA" id="ARBA00022741"/>
    </source>
</evidence>
<dbReference type="eggNOG" id="KOG0337">
    <property type="taxonomic scope" value="Eukaryota"/>
</dbReference>
<evidence type="ECO:0000256" key="3">
    <source>
        <dbReference type="ARBA" id="ARBA00022840"/>
    </source>
</evidence>
<evidence type="ECO:0000256" key="2">
    <source>
        <dbReference type="ARBA" id="ARBA00022801"/>
    </source>
</evidence>
<keyword evidence="10" id="KW-1185">Reference proteome</keyword>
<dbReference type="Pfam" id="PF00270">
    <property type="entry name" value="DEAD"/>
    <property type="match status" value="1"/>
</dbReference>
<name>K8F249_9CHLO</name>
<evidence type="ECO:0000256" key="4">
    <source>
        <dbReference type="ARBA" id="ARBA00022884"/>
    </source>
</evidence>
<dbReference type="Pfam" id="PF00271">
    <property type="entry name" value="Helicase_C"/>
    <property type="match status" value="1"/>
</dbReference>
<reference evidence="9 10" key="1">
    <citation type="submission" date="2011-10" db="EMBL/GenBank/DDBJ databases">
        <authorList>
            <person name="Genoscope - CEA"/>
        </authorList>
    </citation>
    <scope>NUCLEOTIDE SEQUENCE [LARGE SCALE GENOMIC DNA]</scope>
    <source>
        <strain evidence="9 10">RCC 1105</strain>
    </source>
</reference>
<dbReference type="Gene3D" id="3.40.50.300">
    <property type="entry name" value="P-loop containing nucleotide triphosphate hydrolases"/>
    <property type="match status" value="2"/>
</dbReference>
<comment type="domain">
    <text evidence="5">The Q motif is unique to and characteristic of the DEAD box family of RNA helicases and controls ATP binding and hydrolysis.</text>
</comment>
<feature type="region of interest" description="Disordered" evidence="6">
    <location>
        <begin position="396"/>
        <end position="435"/>
    </location>
</feature>
<evidence type="ECO:0000259" key="8">
    <source>
        <dbReference type="PROSITE" id="PS51194"/>
    </source>
</evidence>
<comment type="similarity">
    <text evidence="5">Belongs to the DEAD box helicase family.</text>
</comment>
<gene>
    <name evidence="9" type="ORF">Bathy07g02220</name>
</gene>
<dbReference type="InterPro" id="IPR001650">
    <property type="entry name" value="Helicase_C-like"/>
</dbReference>
<dbReference type="SMART" id="SM00490">
    <property type="entry name" value="HELICc"/>
    <property type="match status" value="1"/>
</dbReference>
<evidence type="ECO:0000313" key="10">
    <source>
        <dbReference type="Proteomes" id="UP000198341"/>
    </source>
</evidence>
<dbReference type="InterPro" id="IPR011545">
    <property type="entry name" value="DEAD/DEAH_box_helicase_dom"/>
</dbReference>
<dbReference type="EMBL" id="FO082272">
    <property type="protein sequence ID" value="CCO66142.1"/>
    <property type="molecule type" value="Genomic_DNA"/>
</dbReference>
<dbReference type="GO" id="GO:0003723">
    <property type="term" value="F:RNA binding"/>
    <property type="evidence" value="ECO:0007669"/>
    <property type="project" value="UniProtKB-UniRule"/>
</dbReference>
<dbReference type="OrthoDB" id="10256233at2759"/>
<dbReference type="GO" id="GO:0005524">
    <property type="term" value="F:ATP binding"/>
    <property type="evidence" value="ECO:0007669"/>
    <property type="project" value="UniProtKB-UniRule"/>
</dbReference>
<feature type="compositionally biased region" description="Low complexity" evidence="6">
    <location>
        <begin position="416"/>
        <end position="432"/>
    </location>
</feature>
<dbReference type="AlphaFoldDB" id="K8F249"/>
<dbReference type="RefSeq" id="XP_007512054.1">
    <property type="nucleotide sequence ID" value="XM_007511992.1"/>
</dbReference>
<dbReference type="GO" id="GO:0016787">
    <property type="term" value="F:hydrolase activity"/>
    <property type="evidence" value="ECO:0007669"/>
    <property type="project" value="UniProtKB-KW"/>
</dbReference>
<dbReference type="SMART" id="SM00487">
    <property type="entry name" value="DEXDc"/>
    <property type="match status" value="1"/>
</dbReference>
<evidence type="ECO:0000256" key="5">
    <source>
        <dbReference type="RuleBase" id="RU365068"/>
    </source>
</evidence>
<keyword evidence="1 5" id="KW-0547">Nucleotide-binding</keyword>
<protein>
    <recommendedName>
        <fullName evidence="5">ATP-dependent RNA helicase</fullName>
        <ecNumber evidence="5">3.6.4.13</ecNumber>
    </recommendedName>
</protein>
<keyword evidence="4 5" id="KW-0694">RNA-binding</keyword>
<dbReference type="GO" id="GO:0003724">
    <property type="term" value="F:RNA helicase activity"/>
    <property type="evidence" value="ECO:0007669"/>
    <property type="project" value="UniProtKB-EC"/>
</dbReference>
<dbReference type="GeneID" id="19014711"/>
<dbReference type="InterPro" id="IPR027417">
    <property type="entry name" value="P-loop_NTPase"/>
</dbReference>
<proteinExistence type="inferred from homology"/>
<evidence type="ECO:0000256" key="6">
    <source>
        <dbReference type="SAM" id="MobiDB-lite"/>
    </source>
</evidence>
<dbReference type="Proteomes" id="UP000198341">
    <property type="component" value="Chromosome 7"/>
</dbReference>
<dbReference type="EC" id="3.6.4.13" evidence="5"/>
<feature type="domain" description="Helicase ATP-binding" evidence="7">
    <location>
        <begin position="168"/>
        <end position="322"/>
    </location>
</feature>
<feature type="region of interest" description="Disordered" evidence="6">
    <location>
        <begin position="63"/>
        <end position="82"/>
    </location>
</feature>